<sequence>MRAARLGLILISLGCAFLCIRLFVEERGGAGVAAAVTSLREDPARWRKEAATLQRFLEATPVQPACLGQRDRDLLTLALARVDLIGDFGEVATKRSALQRAGAAARHLLGCSPTDGRAWLDHAVLTARLQGRPAAAYPGVVLSSWFAPHDAAPLKARIRYATWLAGQSVGEAVPLLEADLLVFLNWASLDDIRAMLADEGPELRPFLRGIPVSGADPARLSLVNGARGG</sequence>
<organism evidence="1 2">
    <name type="scientific">Aureimonas glaciei</name>
    <dbReference type="NCBI Taxonomy" id="1776957"/>
    <lineage>
        <taxon>Bacteria</taxon>
        <taxon>Pseudomonadati</taxon>
        <taxon>Pseudomonadota</taxon>
        <taxon>Alphaproteobacteria</taxon>
        <taxon>Hyphomicrobiales</taxon>
        <taxon>Aurantimonadaceae</taxon>
        <taxon>Aureimonas</taxon>
    </lineage>
</organism>
<comment type="caution">
    <text evidence="1">The sequence shown here is derived from an EMBL/GenBank/DDBJ whole genome shotgun (WGS) entry which is preliminary data.</text>
</comment>
<reference evidence="1" key="1">
    <citation type="journal article" date="2014" name="Int. J. Syst. Evol. Microbiol.">
        <title>Complete genome sequence of Corynebacterium casei LMG S-19264T (=DSM 44701T), isolated from a smear-ripened cheese.</title>
        <authorList>
            <consortium name="US DOE Joint Genome Institute (JGI-PGF)"/>
            <person name="Walter F."/>
            <person name="Albersmeier A."/>
            <person name="Kalinowski J."/>
            <person name="Ruckert C."/>
        </authorList>
    </citation>
    <scope>NUCLEOTIDE SEQUENCE</scope>
    <source>
        <strain evidence="1">CGMCC 1.15493</strain>
    </source>
</reference>
<dbReference type="RefSeq" id="WP_188853839.1">
    <property type="nucleotide sequence ID" value="NZ_BMJJ01000010.1"/>
</dbReference>
<proteinExistence type="predicted"/>
<dbReference type="AlphaFoldDB" id="A0A916Y5R5"/>
<dbReference type="Proteomes" id="UP000613160">
    <property type="component" value="Unassembled WGS sequence"/>
</dbReference>
<gene>
    <name evidence="1" type="ORF">GCM10011335_38730</name>
</gene>
<dbReference type="EMBL" id="BMJJ01000010">
    <property type="protein sequence ID" value="GGD31925.1"/>
    <property type="molecule type" value="Genomic_DNA"/>
</dbReference>
<keyword evidence="2" id="KW-1185">Reference proteome</keyword>
<reference evidence="1" key="2">
    <citation type="submission" date="2020-09" db="EMBL/GenBank/DDBJ databases">
        <authorList>
            <person name="Sun Q."/>
            <person name="Zhou Y."/>
        </authorList>
    </citation>
    <scope>NUCLEOTIDE SEQUENCE</scope>
    <source>
        <strain evidence="1">CGMCC 1.15493</strain>
    </source>
</reference>
<evidence type="ECO:0000313" key="1">
    <source>
        <dbReference type="EMBL" id="GGD31925.1"/>
    </source>
</evidence>
<name>A0A916Y5R5_9HYPH</name>
<protein>
    <submittedName>
        <fullName evidence="1">Uncharacterized protein</fullName>
    </submittedName>
</protein>
<evidence type="ECO:0000313" key="2">
    <source>
        <dbReference type="Proteomes" id="UP000613160"/>
    </source>
</evidence>
<accession>A0A916Y5R5</accession>